<dbReference type="InterPro" id="IPR041583">
    <property type="entry name" value="TetR_C_31"/>
</dbReference>
<dbReference type="RefSeq" id="WP_369774560.1">
    <property type="nucleotide sequence ID" value="NZ_JBGEHV010000004.1"/>
</dbReference>
<evidence type="ECO:0000256" key="2">
    <source>
        <dbReference type="PROSITE-ProRule" id="PRU00335"/>
    </source>
</evidence>
<evidence type="ECO:0000256" key="3">
    <source>
        <dbReference type="SAM" id="MobiDB-lite"/>
    </source>
</evidence>
<keyword evidence="6" id="KW-1185">Reference proteome</keyword>
<sequence>MRSELRKREAGDVHRIVVTTRRGRLSGDRDPSAEREAPQHMSITPSAAREDSTGSGRTAAAGAAGKAQGKGPARRERIARAAIDVVAERGLDKLTHRAVAAQAGVPLGSTTYYFRTLDDLLAMALRQAAADDVAHIRRWATTLGDGDFVGALADLVLHYLGPARSQTAVQHELYLAALHRPALRHVSQEWDAELAELFTAHTDAITGRALSAAFCGLLLQGVVRESVPAREEVEQVFRRVLGA</sequence>
<keyword evidence="1 2" id="KW-0238">DNA-binding</keyword>
<organism evidence="5 6">
    <name type="scientific">Saccharopolyspora cebuensis</name>
    <dbReference type="NCBI Taxonomy" id="418759"/>
    <lineage>
        <taxon>Bacteria</taxon>
        <taxon>Bacillati</taxon>
        <taxon>Actinomycetota</taxon>
        <taxon>Actinomycetes</taxon>
        <taxon>Pseudonocardiales</taxon>
        <taxon>Pseudonocardiaceae</taxon>
        <taxon>Saccharopolyspora</taxon>
    </lineage>
</organism>
<evidence type="ECO:0000313" key="5">
    <source>
        <dbReference type="EMBL" id="MEY8038439.1"/>
    </source>
</evidence>
<dbReference type="InterPro" id="IPR001647">
    <property type="entry name" value="HTH_TetR"/>
</dbReference>
<dbReference type="PANTHER" id="PTHR30055">
    <property type="entry name" value="HTH-TYPE TRANSCRIPTIONAL REGULATOR RUTR"/>
    <property type="match status" value="1"/>
</dbReference>
<feature type="domain" description="HTH tetR-type" evidence="4">
    <location>
        <begin position="72"/>
        <end position="132"/>
    </location>
</feature>
<proteinExistence type="predicted"/>
<comment type="caution">
    <text evidence="5">The sequence shown here is derived from an EMBL/GenBank/DDBJ whole genome shotgun (WGS) entry which is preliminary data.</text>
</comment>
<evidence type="ECO:0000256" key="1">
    <source>
        <dbReference type="ARBA" id="ARBA00023125"/>
    </source>
</evidence>
<reference evidence="5 6" key="1">
    <citation type="submission" date="2024-08" db="EMBL/GenBank/DDBJ databases">
        <title>Genome mining of Saccharopolyspora cebuensis PGLac3 from Nigerian medicinal plant.</title>
        <authorList>
            <person name="Ezeobiora C.E."/>
            <person name="Igbokwe N.H."/>
            <person name="Amin D.H."/>
            <person name="Mendie U.E."/>
        </authorList>
    </citation>
    <scope>NUCLEOTIDE SEQUENCE [LARGE SCALE GENOMIC DNA]</scope>
    <source>
        <strain evidence="5 6">PGLac3</strain>
    </source>
</reference>
<dbReference type="PROSITE" id="PS50977">
    <property type="entry name" value="HTH_TETR_2"/>
    <property type="match status" value="1"/>
</dbReference>
<feature type="region of interest" description="Disordered" evidence="3">
    <location>
        <begin position="1"/>
        <end position="75"/>
    </location>
</feature>
<name>A0ABV4CG87_9PSEU</name>
<evidence type="ECO:0000313" key="6">
    <source>
        <dbReference type="Proteomes" id="UP001564626"/>
    </source>
</evidence>
<dbReference type="Pfam" id="PF17940">
    <property type="entry name" value="TetR_C_31"/>
    <property type="match status" value="1"/>
</dbReference>
<dbReference type="SUPFAM" id="SSF46689">
    <property type="entry name" value="Homeodomain-like"/>
    <property type="match status" value="1"/>
</dbReference>
<dbReference type="Gene3D" id="1.10.357.10">
    <property type="entry name" value="Tetracycline Repressor, domain 2"/>
    <property type="match status" value="1"/>
</dbReference>
<feature type="compositionally biased region" description="Low complexity" evidence="3">
    <location>
        <begin position="53"/>
        <end position="71"/>
    </location>
</feature>
<feature type="compositionally biased region" description="Basic and acidic residues" evidence="3">
    <location>
        <begin position="25"/>
        <end position="38"/>
    </location>
</feature>
<dbReference type="Pfam" id="PF00440">
    <property type="entry name" value="TetR_N"/>
    <property type="match status" value="1"/>
</dbReference>
<dbReference type="PANTHER" id="PTHR30055:SF231">
    <property type="entry name" value="TRANSCRIPTIONAL REGULATORY PROTEIN (PROBABLY DEOR-FAMILY)-RELATED"/>
    <property type="match status" value="1"/>
</dbReference>
<feature type="compositionally biased region" description="Basic and acidic residues" evidence="3">
    <location>
        <begin position="1"/>
        <end position="15"/>
    </location>
</feature>
<dbReference type="InterPro" id="IPR009057">
    <property type="entry name" value="Homeodomain-like_sf"/>
</dbReference>
<accession>A0ABV4CG87</accession>
<dbReference type="Proteomes" id="UP001564626">
    <property type="component" value="Unassembled WGS sequence"/>
</dbReference>
<gene>
    <name evidence="5" type="ORF">AB8O55_03450</name>
</gene>
<feature type="DNA-binding region" description="H-T-H motif" evidence="2">
    <location>
        <begin position="95"/>
        <end position="114"/>
    </location>
</feature>
<dbReference type="EMBL" id="JBGEHV010000004">
    <property type="protein sequence ID" value="MEY8038439.1"/>
    <property type="molecule type" value="Genomic_DNA"/>
</dbReference>
<protein>
    <submittedName>
        <fullName evidence="5">TetR/AcrR family transcriptional regulator</fullName>
    </submittedName>
</protein>
<evidence type="ECO:0000259" key="4">
    <source>
        <dbReference type="PROSITE" id="PS50977"/>
    </source>
</evidence>
<dbReference type="InterPro" id="IPR050109">
    <property type="entry name" value="HTH-type_TetR-like_transc_reg"/>
</dbReference>